<keyword evidence="1" id="KW-0175">Coiled coil</keyword>
<feature type="region of interest" description="Disordered" evidence="2">
    <location>
        <begin position="596"/>
        <end position="642"/>
    </location>
</feature>
<protein>
    <recommendedName>
        <fullName evidence="4">Transposase (Putative), gypsy type</fullName>
    </recommendedName>
</protein>
<dbReference type="AlphaFoldDB" id="A0A699HLU1"/>
<dbReference type="EMBL" id="BKCJ010180057">
    <property type="protein sequence ID" value="GEY45579.1"/>
    <property type="molecule type" value="Genomic_DNA"/>
</dbReference>
<feature type="compositionally biased region" description="Low complexity" evidence="2">
    <location>
        <begin position="596"/>
        <end position="607"/>
    </location>
</feature>
<comment type="caution">
    <text evidence="3">The sequence shown here is derived from an EMBL/GenBank/DDBJ whole genome shotgun (WGS) entry which is preliminary data.</text>
</comment>
<feature type="region of interest" description="Disordered" evidence="2">
    <location>
        <begin position="87"/>
        <end position="129"/>
    </location>
</feature>
<reference evidence="3" key="1">
    <citation type="journal article" date="2019" name="Sci. Rep.">
        <title>Draft genome of Tanacetum cinerariifolium, the natural source of mosquito coil.</title>
        <authorList>
            <person name="Yamashiro T."/>
            <person name="Shiraishi A."/>
            <person name="Satake H."/>
            <person name="Nakayama K."/>
        </authorList>
    </citation>
    <scope>NUCLEOTIDE SEQUENCE</scope>
</reference>
<evidence type="ECO:0000256" key="2">
    <source>
        <dbReference type="SAM" id="MobiDB-lite"/>
    </source>
</evidence>
<feature type="coiled-coil region" evidence="1">
    <location>
        <begin position="345"/>
        <end position="410"/>
    </location>
</feature>
<gene>
    <name evidence="3" type="ORF">Tci_417553</name>
</gene>
<organism evidence="3">
    <name type="scientific">Tanacetum cinerariifolium</name>
    <name type="common">Dalmatian daisy</name>
    <name type="synonym">Chrysanthemum cinerariifolium</name>
    <dbReference type="NCBI Taxonomy" id="118510"/>
    <lineage>
        <taxon>Eukaryota</taxon>
        <taxon>Viridiplantae</taxon>
        <taxon>Streptophyta</taxon>
        <taxon>Embryophyta</taxon>
        <taxon>Tracheophyta</taxon>
        <taxon>Spermatophyta</taxon>
        <taxon>Magnoliopsida</taxon>
        <taxon>eudicotyledons</taxon>
        <taxon>Gunneridae</taxon>
        <taxon>Pentapetalae</taxon>
        <taxon>asterids</taxon>
        <taxon>campanulids</taxon>
        <taxon>Asterales</taxon>
        <taxon>Asteraceae</taxon>
        <taxon>Asteroideae</taxon>
        <taxon>Anthemideae</taxon>
        <taxon>Anthemidinae</taxon>
        <taxon>Tanacetum</taxon>
    </lineage>
</organism>
<proteinExistence type="predicted"/>
<evidence type="ECO:0008006" key="4">
    <source>
        <dbReference type="Google" id="ProtNLM"/>
    </source>
</evidence>
<accession>A0A699HLU1</accession>
<sequence length="642" mass="71307">MGSIDDIKSTLTQSAFDALCEKFHIPDTVHPELPNRNNRIRNSPTEMDLFAFIHHAHPTKVCIGEKQIKEGQVPFLESTRGRLVPTTVVNKPKGMKKKRKTASGASGSPLPPKRLREDYDTSSDAGASTSGKSLAVLQDLLDSSTLAIDVGATAAVTVPFVTSSVTPTPERKRGGRTDSIIRPNLRTQYLAERFIISSDSSHHSISNVVDDELTSIVRSSMPPPPILTVTVATTTIVGTTSAPVHKPGTGPVHRSIFMDSASLSTAEANVAGPSQPTGVDVSTNTFYISQVCHSMVDQLSPLRFFSQLRDIDYDQLLTEFNVGVARQACFSAEVMLRSEHKYRERKKFERKCQKQETEAAKAIRLCSQVAAIKGTKASRVDELNGLKEQNSALKEEKNVLEKKVAVLESTDVVKESELTSLTVSLLEGTCSELRDEVSGYKLFKEKIEAVQDEQVKFLSDMLESQKDASMDDITGLLHLDGLAAEILEADQLQPSPKQLMLPIHQPEDQVVIRETSLSFSLDAVHACVRRFEEIPLPNAYLLLTSWFLMRYLSFYAWSWSSGNRQKFNDKIPKTVDEMFERVRAFIKGEVAVRRNVSSSGNNRSSSNYGKGRKKQNGANRVCDNKMTFSIQRHNRKDRNEKT</sequence>
<evidence type="ECO:0000256" key="1">
    <source>
        <dbReference type="SAM" id="Coils"/>
    </source>
</evidence>
<name>A0A699HLU1_TANCI</name>
<evidence type="ECO:0000313" key="3">
    <source>
        <dbReference type="EMBL" id="GEY45579.1"/>
    </source>
</evidence>